<dbReference type="PROSITE" id="PS50076">
    <property type="entry name" value="DNAJ_2"/>
    <property type="match status" value="1"/>
</dbReference>
<dbReference type="EMBL" id="FMYU01000006">
    <property type="protein sequence ID" value="SDC52101.1"/>
    <property type="molecule type" value="Genomic_DNA"/>
</dbReference>
<dbReference type="PANTHER" id="PTHR43096">
    <property type="entry name" value="DNAJ HOMOLOG 1, MITOCHONDRIAL-RELATED"/>
    <property type="match status" value="1"/>
</dbReference>
<organism evidence="3 4">
    <name type="scientific">Desulfurella multipotens</name>
    <dbReference type="NCBI Taxonomy" id="79269"/>
    <lineage>
        <taxon>Bacteria</taxon>
        <taxon>Pseudomonadati</taxon>
        <taxon>Campylobacterota</taxon>
        <taxon>Desulfurellia</taxon>
        <taxon>Desulfurellales</taxon>
        <taxon>Desulfurellaceae</taxon>
        <taxon>Desulfurella</taxon>
    </lineage>
</organism>
<dbReference type="GO" id="GO:0042026">
    <property type="term" value="P:protein refolding"/>
    <property type="evidence" value="ECO:0007669"/>
    <property type="project" value="TreeGrafter"/>
</dbReference>
<evidence type="ECO:0000313" key="3">
    <source>
        <dbReference type="EMBL" id="SDC52101.1"/>
    </source>
</evidence>
<accession>A0A1G6M9I9</accession>
<dbReference type="PRINTS" id="PR00625">
    <property type="entry name" value="JDOMAIN"/>
</dbReference>
<dbReference type="Pfam" id="PF01556">
    <property type="entry name" value="DnaJ_C"/>
    <property type="match status" value="1"/>
</dbReference>
<evidence type="ECO:0000259" key="2">
    <source>
        <dbReference type="PROSITE" id="PS50076"/>
    </source>
</evidence>
<dbReference type="CDD" id="cd06257">
    <property type="entry name" value="DnaJ"/>
    <property type="match status" value="1"/>
</dbReference>
<dbReference type="GO" id="GO:0003677">
    <property type="term" value="F:DNA binding"/>
    <property type="evidence" value="ECO:0007669"/>
    <property type="project" value="UniProtKB-KW"/>
</dbReference>
<reference evidence="4" key="1">
    <citation type="submission" date="2016-10" db="EMBL/GenBank/DDBJ databases">
        <authorList>
            <person name="Varghese N."/>
            <person name="Submissions S."/>
        </authorList>
    </citation>
    <scope>NUCLEOTIDE SEQUENCE [LARGE SCALE GENOMIC DNA]</scope>
    <source>
        <strain evidence="4">DSM 8415</strain>
    </source>
</reference>
<dbReference type="PANTHER" id="PTHR43096:SF52">
    <property type="entry name" value="DNAJ HOMOLOG 1, MITOCHONDRIAL-RELATED"/>
    <property type="match status" value="1"/>
</dbReference>
<protein>
    <submittedName>
        <fullName evidence="3">Curved DNA-binding protein</fullName>
    </submittedName>
</protein>
<dbReference type="InterPro" id="IPR018253">
    <property type="entry name" value="DnaJ_domain_CS"/>
</dbReference>
<dbReference type="SMART" id="SM00271">
    <property type="entry name" value="DnaJ"/>
    <property type="match status" value="1"/>
</dbReference>
<dbReference type="InterPro" id="IPR008971">
    <property type="entry name" value="HSP40/DnaJ_pept-bd"/>
</dbReference>
<feature type="domain" description="J" evidence="2">
    <location>
        <begin position="3"/>
        <end position="68"/>
    </location>
</feature>
<keyword evidence="3" id="KW-0238">DNA-binding</keyword>
<dbReference type="RefSeq" id="WP_038572268.1">
    <property type="nucleotide sequence ID" value="NZ_FMYU01000006.1"/>
</dbReference>
<dbReference type="Proteomes" id="UP000199411">
    <property type="component" value="Unassembled WGS sequence"/>
</dbReference>
<proteinExistence type="predicted"/>
<gene>
    <name evidence="3" type="ORF">SAMN05660835_00933</name>
</gene>
<dbReference type="SUPFAM" id="SSF49493">
    <property type="entry name" value="HSP40/DnaJ peptide-binding domain"/>
    <property type="match status" value="2"/>
</dbReference>
<dbReference type="Gene3D" id="1.10.287.110">
    <property type="entry name" value="DnaJ domain"/>
    <property type="match status" value="1"/>
</dbReference>
<evidence type="ECO:0000256" key="1">
    <source>
        <dbReference type="ARBA" id="ARBA00023186"/>
    </source>
</evidence>
<dbReference type="Pfam" id="PF00226">
    <property type="entry name" value="DnaJ"/>
    <property type="match status" value="1"/>
</dbReference>
<dbReference type="GO" id="GO:0051082">
    <property type="term" value="F:unfolded protein binding"/>
    <property type="evidence" value="ECO:0007669"/>
    <property type="project" value="InterPro"/>
</dbReference>
<dbReference type="InterPro" id="IPR036869">
    <property type="entry name" value="J_dom_sf"/>
</dbReference>
<name>A0A1G6M9I9_9BACT</name>
<dbReference type="OrthoDB" id="9779889at2"/>
<dbReference type="CDD" id="cd10747">
    <property type="entry name" value="DnaJ_C"/>
    <property type="match status" value="1"/>
</dbReference>
<dbReference type="SUPFAM" id="SSF46565">
    <property type="entry name" value="Chaperone J-domain"/>
    <property type="match status" value="1"/>
</dbReference>
<dbReference type="AlphaFoldDB" id="A0A1G6M9I9"/>
<sequence>MRDPYEVLGVSKNATDEEIKKAFRKLARKYHPDLNPNNKEAEKKFKEINEAYSILSDKEKKAQYDQFGFSGFSGYDTGNQDFGNYRYTYYSNNADFDIGDIFNLFKRRSKNSSNFGGFGGFSFFDDFQKEDADVTYTITLDFDQALKGDIVTLNIDNELVKVKIPAGTVDGTKLKVKGKGKKTATGRGDLHLIVNVKPDPNFYIKDGKLYTDVEVPLKTALLGGSVDVKTPQGYVTIKIPKGTQTNTVFKIPNKGLKNDALYARAIVKIPQNLSKEQEEILSKAL</sequence>
<dbReference type="PROSITE" id="PS00636">
    <property type="entry name" value="DNAJ_1"/>
    <property type="match status" value="1"/>
</dbReference>
<evidence type="ECO:0000313" key="4">
    <source>
        <dbReference type="Proteomes" id="UP000199411"/>
    </source>
</evidence>
<keyword evidence="4" id="KW-1185">Reference proteome</keyword>
<dbReference type="Gene3D" id="2.60.260.20">
    <property type="entry name" value="Urease metallochaperone UreE, N-terminal domain"/>
    <property type="match status" value="2"/>
</dbReference>
<dbReference type="GO" id="GO:0005737">
    <property type="term" value="C:cytoplasm"/>
    <property type="evidence" value="ECO:0007669"/>
    <property type="project" value="TreeGrafter"/>
</dbReference>
<dbReference type="InterPro" id="IPR001623">
    <property type="entry name" value="DnaJ_domain"/>
</dbReference>
<keyword evidence="1" id="KW-0143">Chaperone</keyword>
<dbReference type="InterPro" id="IPR002939">
    <property type="entry name" value="DnaJ_C"/>
</dbReference>